<gene>
    <name evidence="1 3" type="ORF">BDZ99DRAFT_469812</name>
</gene>
<reference evidence="1 3" key="1">
    <citation type="journal article" date="2020" name="Stud. Mycol.">
        <title>101 Dothideomycetes genomes: a test case for predicting lifestyles and emergence of pathogens.</title>
        <authorList>
            <person name="Haridas S."/>
            <person name="Albert R."/>
            <person name="Binder M."/>
            <person name="Bloem J."/>
            <person name="Labutti K."/>
            <person name="Salamov A."/>
            <person name="Andreopoulos B."/>
            <person name="Baker S."/>
            <person name="Barry K."/>
            <person name="Bills G."/>
            <person name="Bluhm B."/>
            <person name="Cannon C."/>
            <person name="Castanera R."/>
            <person name="Culley D."/>
            <person name="Daum C."/>
            <person name="Ezra D."/>
            <person name="Gonzalez J."/>
            <person name="Henrissat B."/>
            <person name="Kuo A."/>
            <person name="Liang C."/>
            <person name="Lipzen A."/>
            <person name="Lutzoni F."/>
            <person name="Magnuson J."/>
            <person name="Mondo S."/>
            <person name="Nolan M."/>
            <person name="Ohm R."/>
            <person name="Pangilinan J."/>
            <person name="Park H.-J."/>
            <person name="Ramirez L."/>
            <person name="Alfaro M."/>
            <person name="Sun H."/>
            <person name="Tritt A."/>
            <person name="Yoshinaga Y."/>
            <person name="Zwiers L.-H."/>
            <person name="Turgeon B."/>
            <person name="Goodwin S."/>
            <person name="Spatafora J."/>
            <person name="Crous P."/>
            <person name="Grigoriev I."/>
        </authorList>
    </citation>
    <scope>NUCLEOTIDE SEQUENCE</scope>
    <source>
        <strain evidence="1 3">CBS 304.34</strain>
    </source>
</reference>
<keyword evidence="2" id="KW-1185">Reference proteome</keyword>
<sequence>MRRILPMPLCRGAVQAGACSAVHKRMGRMHAYSPLHPQRVEVLYRPKLVQPCPRGTKWEVCAHTLHTLHRLPSITSPPGVRRGPELTVAAIIHHASRLYTPWKRQWSLCVACDVLTTTGRPCLADGGRHLLITRRRAAIVPSIY</sequence>
<dbReference type="Proteomes" id="UP000504636">
    <property type="component" value="Unplaced"/>
</dbReference>
<evidence type="ECO:0000313" key="3">
    <source>
        <dbReference type="RefSeq" id="XP_033568212.1"/>
    </source>
</evidence>
<dbReference type="GeneID" id="54462484"/>
<name>A0A6A6XY98_9PEZI</name>
<evidence type="ECO:0000313" key="1">
    <source>
        <dbReference type="EMBL" id="KAF2801248.1"/>
    </source>
</evidence>
<reference evidence="3" key="2">
    <citation type="submission" date="2020-04" db="EMBL/GenBank/DDBJ databases">
        <authorList>
            <consortium name="NCBI Genome Project"/>
        </authorList>
    </citation>
    <scope>NUCLEOTIDE SEQUENCE</scope>
    <source>
        <strain evidence="3">CBS 304.34</strain>
    </source>
</reference>
<evidence type="ECO:0000313" key="2">
    <source>
        <dbReference type="Proteomes" id="UP000504636"/>
    </source>
</evidence>
<dbReference type="RefSeq" id="XP_033568212.1">
    <property type="nucleotide sequence ID" value="XM_033721591.1"/>
</dbReference>
<proteinExistence type="predicted"/>
<dbReference type="AlphaFoldDB" id="A0A6A6XY98"/>
<accession>A0A6A6XY98</accession>
<dbReference type="EMBL" id="MU003740">
    <property type="protein sequence ID" value="KAF2801248.1"/>
    <property type="molecule type" value="Genomic_DNA"/>
</dbReference>
<organism evidence="1">
    <name type="scientific">Mytilinidion resinicola</name>
    <dbReference type="NCBI Taxonomy" id="574789"/>
    <lineage>
        <taxon>Eukaryota</taxon>
        <taxon>Fungi</taxon>
        <taxon>Dikarya</taxon>
        <taxon>Ascomycota</taxon>
        <taxon>Pezizomycotina</taxon>
        <taxon>Dothideomycetes</taxon>
        <taxon>Pleosporomycetidae</taxon>
        <taxon>Mytilinidiales</taxon>
        <taxon>Mytilinidiaceae</taxon>
        <taxon>Mytilinidion</taxon>
    </lineage>
</organism>
<protein>
    <submittedName>
        <fullName evidence="1 3">Uncharacterized protein</fullName>
    </submittedName>
</protein>
<reference evidence="3" key="3">
    <citation type="submission" date="2025-04" db="UniProtKB">
        <authorList>
            <consortium name="RefSeq"/>
        </authorList>
    </citation>
    <scope>IDENTIFICATION</scope>
    <source>
        <strain evidence="3">CBS 304.34</strain>
    </source>
</reference>